<gene>
    <name evidence="1" type="ORF">RF11_08869</name>
</gene>
<protein>
    <submittedName>
        <fullName evidence="1">Uncharacterized protein</fullName>
    </submittedName>
</protein>
<name>A0A0C2NHV2_THEKT</name>
<organism evidence="1 2">
    <name type="scientific">Thelohanellus kitauei</name>
    <name type="common">Myxosporean</name>
    <dbReference type="NCBI Taxonomy" id="669202"/>
    <lineage>
        <taxon>Eukaryota</taxon>
        <taxon>Metazoa</taxon>
        <taxon>Cnidaria</taxon>
        <taxon>Myxozoa</taxon>
        <taxon>Myxosporea</taxon>
        <taxon>Bivalvulida</taxon>
        <taxon>Platysporina</taxon>
        <taxon>Myxobolidae</taxon>
        <taxon>Thelohanellus</taxon>
    </lineage>
</organism>
<proteinExistence type="predicted"/>
<reference evidence="1 2" key="1">
    <citation type="journal article" date="2014" name="Genome Biol. Evol.">
        <title>The genome of the myxosporean Thelohanellus kitauei shows adaptations to nutrient acquisition within its fish host.</title>
        <authorList>
            <person name="Yang Y."/>
            <person name="Xiong J."/>
            <person name="Zhou Z."/>
            <person name="Huo F."/>
            <person name="Miao W."/>
            <person name="Ran C."/>
            <person name="Liu Y."/>
            <person name="Zhang J."/>
            <person name="Feng J."/>
            <person name="Wang M."/>
            <person name="Wang M."/>
            <person name="Wang L."/>
            <person name="Yao B."/>
        </authorList>
    </citation>
    <scope>NUCLEOTIDE SEQUENCE [LARGE SCALE GENOMIC DNA]</scope>
    <source>
        <strain evidence="1">Wuqing</strain>
    </source>
</reference>
<evidence type="ECO:0000313" key="1">
    <source>
        <dbReference type="EMBL" id="KII73592.1"/>
    </source>
</evidence>
<keyword evidence="2" id="KW-1185">Reference proteome</keyword>
<sequence length="115" mass="13294">MDDEVEICWLLPTITRRVSVDNSIIPQPREFYVIVFYQLDRVALSTPPSTLDVNLRVPFNTTGRRVVYEVLIRRLPMDQYSHVEGPEFSNKKVTHQRKATMPVKASLHVSQLGIE</sequence>
<dbReference type="AlphaFoldDB" id="A0A0C2NHV2"/>
<dbReference type="Proteomes" id="UP000031668">
    <property type="component" value="Unassembled WGS sequence"/>
</dbReference>
<comment type="caution">
    <text evidence="1">The sequence shown here is derived from an EMBL/GenBank/DDBJ whole genome shotgun (WGS) entry which is preliminary data.</text>
</comment>
<dbReference type="EMBL" id="JWZT01000762">
    <property type="protein sequence ID" value="KII73592.1"/>
    <property type="molecule type" value="Genomic_DNA"/>
</dbReference>
<accession>A0A0C2NHV2</accession>
<evidence type="ECO:0000313" key="2">
    <source>
        <dbReference type="Proteomes" id="UP000031668"/>
    </source>
</evidence>